<dbReference type="InterPro" id="IPR016024">
    <property type="entry name" value="ARM-type_fold"/>
</dbReference>
<comment type="caution">
    <text evidence="13">The sequence shown here is derived from an EMBL/GenBank/DDBJ whole genome shotgun (WGS) entry which is preliminary data.</text>
</comment>
<keyword evidence="5 10" id="KW-0820">tRNA-binding</keyword>
<comment type="function">
    <text evidence="10">tRNA nucleus export receptor which facilitates tRNA translocation across the nuclear pore complex.</text>
</comment>
<name>A0ABQ7JAS2_9APIC</name>
<reference evidence="13 14" key="1">
    <citation type="journal article" date="2020" name="bioRxiv">
        <title>Metabolic contributions of an alphaproteobacterial endosymbiont in the apicomplexan Cardiosporidium cionae.</title>
        <authorList>
            <person name="Hunter E.S."/>
            <person name="Paight C.J."/>
            <person name="Lane C.E."/>
        </authorList>
    </citation>
    <scope>NUCLEOTIDE SEQUENCE [LARGE SCALE GENOMIC DNA]</scope>
    <source>
        <strain evidence="13">ESH_2018</strain>
    </source>
</reference>
<evidence type="ECO:0000256" key="9">
    <source>
        <dbReference type="ARBA" id="ARBA00032199"/>
    </source>
</evidence>
<comment type="similarity">
    <text evidence="10">Belongs to the exportin family.</text>
</comment>
<gene>
    <name evidence="13" type="ORF">IE077_002463</name>
</gene>
<organism evidence="13 14">
    <name type="scientific">Cardiosporidium cionae</name>
    <dbReference type="NCBI Taxonomy" id="476202"/>
    <lineage>
        <taxon>Eukaryota</taxon>
        <taxon>Sar</taxon>
        <taxon>Alveolata</taxon>
        <taxon>Apicomplexa</taxon>
        <taxon>Aconoidasida</taxon>
        <taxon>Nephromycida</taxon>
        <taxon>Cardiosporidium</taxon>
    </lineage>
</organism>
<dbReference type="InterPro" id="IPR045546">
    <property type="entry name" value="Exportin-T_C"/>
</dbReference>
<dbReference type="Proteomes" id="UP000823046">
    <property type="component" value="Unassembled WGS sequence"/>
</dbReference>
<evidence type="ECO:0000313" key="13">
    <source>
        <dbReference type="EMBL" id="KAF8821102.1"/>
    </source>
</evidence>
<dbReference type="EMBL" id="JADAQX010000236">
    <property type="protein sequence ID" value="KAF8821102.1"/>
    <property type="molecule type" value="Genomic_DNA"/>
</dbReference>
<evidence type="ECO:0000256" key="4">
    <source>
        <dbReference type="ARBA" id="ARBA00022490"/>
    </source>
</evidence>
<evidence type="ECO:0000256" key="10">
    <source>
        <dbReference type="RuleBase" id="RU366037"/>
    </source>
</evidence>
<protein>
    <recommendedName>
        <fullName evidence="2 10">Exportin-T</fullName>
    </recommendedName>
    <alternativeName>
        <fullName evidence="8 10">Exportin(tRNA)</fullName>
    </alternativeName>
    <alternativeName>
        <fullName evidence="9 10">tRNA exportin</fullName>
    </alternativeName>
</protein>
<evidence type="ECO:0000256" key="3">
    <source>
        <dbReference type="ARBA" id="ARBA00022448"/>
    </source>
</evidence>
<keyword evidence="14" id="KW-1185">Reference proteome</keyword>
<evidence type="ECO:0000256" key="1">
    <source>
        <dbReference type="ARBA" id="ARBA00004496"/>
    </source>
</evidence>
<evidence type="ECO:0000259" key="12">
    <source>
        <dbReference type="Pfam" id="PF19282"/>
    </source>
</evidence>
<dbReference type="InterPro" id="IPR013598">
    <property type="entry name" value="Exportin-1/Importin-b-like"/>
</dbReference>
<evidence type="ECO:0000256" key="5">
    <source>
        <dbReference type="ARBA" id="ARBA00022555"/>
    </source>
</evidence>
<dbReference type="SUPFAM" id="SSF48371">
    <property type="entry name" value="ARM repeat"/>
    <property type="match status" value="1"/>
</dbReference>
<dbReference type="Pfam" id="PF08389">
    <property type="entry name" value="Xpo1"/>
    <property type="match status" value="1"/>
</dbReference>
<dbReference type="InterPro" id="IPR011989">
    <property type="entry name" value="ARM-like"/>
</dbReference>
<evidence type="ECO:0000256" key="6">
    <source>
        <dbReference type="ARBA" id="ARBA00022884"/>
    </source>
</evidence>
<evidence type="ECO:0000313" key="14">
    <source>
        <dbReference type="Proteomes" id="UP000823046"/>
    </source>
</evidence>
<keyword evidence="3 10" id="KW-0813">Transport</keyword>
<keyword evidence="7 10" id="KW-0539">Nucleus</keyword>
<feature type="domain" description="Exportin-1/Importin-beta-like" evidence="11">
    <location>
        <begin position="98"/>
        <end position="245"/>
    </location>
</feature>
<dbReference type="PANTHER" id="PTHR15952:SF11">
    <property type="entry name" value="EXPORTIN-T"/>
    <property type="match status" value="1"/>
</dbReference>
<comment type="subcellular location">
    <subcellularLocation>
        <location evidence="1 10">Cytoplasm</location>
    </subcellularLocation>
    <subcellularLocation>
        <location evidence="10">Nucleus</location>
    </subcellularLocation>
    <text evidence="10">Shuttles between the nucleus and the cytoplasm.</text>
</comment>
<evidence type="ECO:0000256" key="7">
    <source>
        <dbReference type="ARBA" id="ARBA00023242"/>
    </source>
</evidence>
<evidence type="ECO:0000256" key="2">
    <source>
        <dbReference type="ARBA" id="ARBA00018928"/>
    </source>
</evidence>
<evidence type="ECO:0000259" key="11">
    <source>
        <dbReference type="Pfam" id="PF08389"/>
    </source>
</evidence>
<dbReference type="PANTHER" id="PTHR15952">
    <property type="entry name" value="EXPORTIN-T/LOS1"/>
    <property type="match status" value="1"/>
</dbReference>
<accession>A0ABQ7JAS2</accession>
<proteinExistence type="inferred from homology"/>
<feature type="domain" description="Exportin-T C-terminal" evidence="12">
    <location>
        <begin position="395"/>
        <end position="809"/>
    </location>
</feature>
<keyword evidence="6 10" id="KW-0694">RNA-binding</keyword>
<dbReference type="InterPro" id="IPR040017">
    <property type="entry name" value="XPOT"/>
</dbReference>
<dbReference type="Pfam" id="PF19282">
    <property type="entry name" value="Exportin-T"/>
    <property type="match status" value="1"/>
</dbReference>
<dbReference type="Gene3D" id="1.25.10.10">
    <property type="entry name" value="Leucine-rich Repeat Variant"/>
    <property type="match status" value="1"/>
</dbReference>
<sequence>MDKLEEAVIILFTQDPSVPTIAKQNAHVFCEEVRNSPMGWKLCLDEFLKSRYLEVQFWCLQLVIEKCSCMEISSRQEIIRRLMIYLESSVGMQLSDYAVMTKFCLLYVRLIQLDYPSRWPSAFSALLRIMDKHPSTIRIFIKILLTLDQELVEEFPRTPEERASNMMVKDSMRTNDIESLVQIWFSILQEWERQEYDVITGILQITGKFIAWIDVRLVVNNRFMPILFSLLERNNPYAESAFDCLSAIVYKRMDASSKISLLKEFEILPVMLNSVKEDITNIDYLQKQADALSIIGLQILEVFLSLHEECSALNDLRLRGLLNEKYVCCVVELGRTGESSTKMHYSLLMQRHFCQFQRETKITSTLQTGTINKGGSKPQEYRHDMLIPLERIVETIRTVLGLCLQKVEFPAWFNFDSVEKDGLHANFVDFRKDVTKLYISVFLVSETVSLEWLLGVVTEVYNCAPRLNPTQIEAVLYMFYTAAQQYRDLLKDLKRSDHPFNQCLHKLLSCDTISQSDNTEIRILMLSIFVRYSKFFQLNTSLFLVVLETMLDNRGIFCLNSKVRSQTAMMLLRFVKRTLSSCEMFTDQIISVLPPILILIDEDRLINEKNLMAEVSQCRNPLSFNDQLYLFEAIGWLIGSRNTSIPEINKSNKIYLRRLLTPLSAHFRQISYNSDESVNRVAVSCNLIAKSIQAMASLSKGFLSRGGECNQEWKACLELTCHAMQVYKDAVAVREAALFLCRRMLSVLGTESLPLVCTMLPVLYDTADIPLSELNQLGLFVVHLILTFKDGILIFIESCFFRLFKRHYQCWIGMKEDSPEFAREKGEVQRLLCQICQTVSCNFPAILHQACSCEGDFTENSFDCNSPAESIPSKIPHIIPAFLLNSLASNVSLNSAAFIYSIQTWSNLVKFCFSTSNPDQALALIPVRDIVRTSLLFLLHLDLDDANSIRIIQETSSLFRILVGMDPVIQPSLFPNLLQRLKTAYFDAFVAINLEGGSLDGQMIVQNLLDSTNPQDFYETLRQWISNSQSRRNSSYSNKT</sequence>
<keyword evidence="4 10" id="KW-0963">Cytoplasm</keyword>
<evidence type="ECO:0000256" key="8">
    <source>
        <dbReference type="ARBA" id="ARBA00029784"/>
    </source>
</evidence>